<feature type="transmembrane region" description="Helical" evidence="1">
    <location>
        <begin position="45"/>
        <end position="63"/>
    </location>
</feature>
<organism evidence="2 3">
    <name type="scientific">Streptomyces yunnanensis</name>
    <dbReference type="NCBI Taxonomy" id="156453"/>
    <lineage>
        <taxon>Bacteria</taxon>
        <taxon>Bacillati</taxon>
        <taxon>Actinomycetota</taxon>
        <taxon>Actinomycetes</taxon>
        <taxon>Kitasatosporales</taxon>
        <taxon>Streptomycetaceae</taxon>
        <taxon>Streptomyces</taxon>
    </lineage>
</organism>
<evidence type="ECO:0000256" key="1">
    <source>
        <dbReference type="SAM" id="Phobius"/>
    </source>
</evidence>
<protein>
    <recommendedName>
        <fullName evidence="4">Intracellular septation protein A</fullName>
    </recommendedName>
</protein>
<reference evidence="2 3" key="1">
    <citation type="submission" date="2022-03" db="EMBL/GenBank/DDBJ databases">
        <title>Streptomyces yunnanensis P86,complete genome.</title>
        <authorList>
            <person name="Chen S."/>
            <person name="Zhang Q."/>
        </authorList>
    </citation>
    <scope>NUCLEOTIDE SEQUENCE [LARGE SCALE GENOMIC DNA]</scope>
    <source>
        <strain evidence="2 3">P86</strain>
    </source>
</reference>
<keyword evidence="1" id="KW-0812">Transmembrane</keyword>
<evidence type="ECO:0008006" key="4">
    <source>
        <dbReference type="Google" id="ProtNLM"/>
    </source>
</evidence>
<keyword evidence="1" id="KW-1133">Transmembrane helix</keyword>
<gene>
    <name evidence="2" type="ORF">MOV08_00660</name>
</gene>
<evidence type="ECO:0000313" key="3">
    <source>
        <dbReference type="Proteomes" id="UP001218629"/>
    </source>
</evidence>
<evidence type="ECO:0000313" key="2">
    <source>
        <dbReference type="EMBL" id="WEB37970.1"/>
    </source>
</evidence>
<dbReference type="RefSeq" id="WP_275305727.1">
    <property type="nucleotide sequence ID" value="NZ_CP095749.1"/>
</dbReference>
<sequence>MNTQASKSPDPARKFRALAPMALDLVIPIAGFYVLHQLAGFSQVWALTLAGAAGGVWTLIHTIQRRKLDVIGLLVVLEMALTVALLFISDDPRLIAAKPSFYTLLAAVYLLLTCVAGRPLVYVAATPMATDGDPDRAVAYEQAWERSQPFRARERMVTAAFGLAALVDAVLRVIVVYSFDVDKFNESFLLSQLPGIVLIVAVLLFTKSQIKVLHGLVDEVHDQLAAEGVIGPRPDAGQHTAPALNEATR</sequence>
<keyword evidence="1" id="KW-0472">Membrane</keyword>
<dbReference type="EMBL" id="CP095749">
    <property type="protein sequence ID" value="WEB37970.1"/>
    <property type="molecule type" value="Genomic_DNA"/>
</dbReference>
<dbReference type="Proteomes" id="UP001218629">
    <property type="component" value="Chromosome"/>
</dbReference>
<feature type="transmembrane region" description="Helical" evidence="1">
    <location>
        <begin position="101"/>
        <end position="121"/>
    </location>
</feature>
<feature type="transmembrane region" description="Helical" evidence="1">
    <location>
        <begin position="189"/>
        <end position="206"/>
    </location>
</feature>
<feature type="transmembrane region" description="Helical" evidence="1">
    <location>
        <begin position="156"/>
        <end position="177"/>
    </location>
</feature>
<keyword evidence="3" id="KW-1185">Reference proteome</keyword>
<accession>A0ABY7ZZB5</accession>
<feature type="transmembrane region" description="Helical" evidence="1">
    <location>
        <begin position="21"/>
        <end position="39"/>
    </location>
</feature>
<name>A0ABY7ZZB5_9ACTN</name>
<proteinExistence type="predicted"/>
<dbReference type="NCBIfam" id="NF041646">
    <property type="entry name" value="VC0807_fam"/>
    <property type="match status" value="1"/>
</dbReference>
<feature type="transmembrane region" description="Helical" evidence="1">
    <location>
        <begin position="70"/>
        <end position="89"/>
    </location>
</feature>